<name>A0ABV5V2C6_9MICO</name>
<dbReference type="EMBL" id="JBHMAX010000015">
    <property type="protein sequence ID" value="MFB9731941.1"/>
    <property type="molecule type" value="Genomic_DNA"/>
</dbReference>
<evidence type="ECO:0000256" key="5">
    <source>
        <dbReference type="SAM" id="MobiDB-lite"/>
    </source>
</evidence>
<evidence type="ECO:0000259" key="7">
    <source>
        <dbReference type="Pfam" id="PF12698"/>
    </source>
</evidence>
<evidence type="ECO:0000256" key="1">
    <source>
        <dbReference type="ARBA" id="ARBA00004141"/>
    </source>
</evidence>
<feature type="region of interest" description="Disordered" evidence="5">
    <location>
        <begin position="1"/>
        <end position="36"/>
    </location>
</feature>
<feature type="domain" description="ABC-2 type transporter transmembrane" evidence="7">
    <location>
        <begin position="57"/>
        <end position="408"/>
    </location>
</feature>
<proteinExistence type="predicted"/>
<feature type="transmembrane region" description="Helical" evidence="6">
    <location>
        <begin position="391"/>
        <end position="412"/>
    </location>
</feature>
<keyword evidence="3 6" id="KW-1133">Transmembrane helix</keyword>
<keyword evidence="9" id="KW-1185">Reference proteome</keyword>
<dbReference type="Pfam" id="PF12698">
    <property type="entry name" value="ABC2_membrane_3"/>
    <property type="match status" value="1"/>
</dbReference>
<comment type="caution">
    <text evidence="8">The sequence shown here is derived from an EMBL/GenBank/DDBJ whole genome shotgun (WGS) entry which is preliminary data.</text>
</comment>
<keyword evidence="4 6" id="KW-0472">Membrane</keyword>
<feature type="transmembrane region" description="Helical" evidence="6">
    <location>
        <begin position="267"/>
        <end position="287"/>
    </location>
</feature>
<keyword evidence="2 6" id="KW-0812">Transmembrane</keyword>
<organism evidence="8 9">
    <name type="scientific">Ornithinimicrobium kibberense</name>
    <dbReference type="NCBI Taxonomy" id="282060"/>
    <lineage>
        <taxon>Bacteria</taxon>
        <taxon>Bacillati</taxon>
        <taxon>Actinomycetota</taxon>
        <taxon>Actinomycetes</taxon>
        <taxon>Micrococcales</taxon>
        <taxon>Ornithinimicrobiaceae</taxon>
        <taxon>Ornithinimicrobium</taxon>
    </lineage>
</organism>
<gene>
    <name evidence="8" type="ORF">ACFFN0_07785</name>
</gene>
<feature type="transmembrane region" description="Helical" evidence="6">
    <location>
        <begin position="307"/>
        <end position="330"/>
    </location>
</feature>
<dbReference type="InterPro" id="IPR013525">
    <property type="entry name" value="ABC2_TM"/>
</dbReference>
<evidence type="ECO:0000256" key="2">
    <source>
        <dbReference type="ARBA" id="ARBA00022692"/>
    </source>
</evidence>
<reference evidence="8 9" key="1">
    <citation type="submission" date="2024-09" db="EMBL/GenBank/DDBJ databases">
        <authorList>
            <person name="Sun Q."/>
            <person name="Mori K."/>
        </authorList>
    </citation>
    <scope>NUCLEOTIDE SEQUENCE [LARGE SCALE GENOMIC DNA]</scope>
    <source>
        <strain evidence="8 9">JCM 12763</strain>
    </source>
</reference>
<feature type="transmembrane region" description="Helical" evidence="6">
    <location>
        <begin position="216"/>
        <end position="238"/>
    </location>
</feature>
<sequence>MSTTQTTSSTRVEDRDGAAGTQPSGDSPTTDRGRVGRRAPWTLVAAREVQVRLTDRTFLLSTVFTVVLILGAMVVPALIGGGGGVDYRVATTGPDATSVVERVDPAAMGALSFDGEEPTVSVEEVADRAAAEESVLEGDADLALVGGPGEWEVLADGSPPTTLLGAVSDVVRTDALAANAEAAGTSVTELTAGTEVRLTDLAEVTEDEGMPEQVSFLLGFGFAFLFYMAAIMFGMQIASSVVEEKQSRIVEILAAAIPVRQLLMGKVAGNTLLAFGQMALLVATALVGLTFTDLDVALPGLAEAVGWYLPFFLLGFVALACIWAAAGALASRTEDLQSTTMPLTMVLVVAFIAALNLQGVWREVASFVPLLSTLLMPLRILEGDVSWWEPVLALVLVALFCLVTILVGTRLYQRALLHTSGSLSWRKGMRLSE</sequence>
<accession>A0ABV5V2C6</accession>
<dbReference type="Proteomes" id="UP001589613">
    <property type="component" value="Unassembled WGS sequence"/>
</dbReference>
<evidence type="ECO:0000313" key="9">
    <source>
        <dbReference type="Proteomes" id="UP001589613"/>
    </source>
</evidence>
<evidence type="ECO:0000256" key="6">
    <source>
        <dbReference type="SAM" id="Phobius"/>
    </source>
</evidence>
<dbReference type="PANTHER" id="PTHR43471">
    <property type="entry name" value="ABC TRANSPORTER PERMEASE"/>
    <property type="match status" value="1"/>
</dbReference>
<evidence type="ECO:0000256" key="4">
    <source>
        <dbReference type="ARBA" id="ARBA00023136"/>
    </source>
</evidence>
<protein>
    <submittedName>
        <fullName evidence="8">ABC transporter permease</fullName>
    </submittedName>
</protein>
<evidence type="ECO:0000313" key="8">
    <source>
        <dbReference type="EMBL" id="MFB9731941.1"/>
    </source>
</evidence>
<feature type="compositionally biased region" description="Polar residues" evidence="5">
    <location>
        <begin position="1"/>
        <end position="10"/>
    </location>
</feature>
<feature type="transmembrane region" description="Helical" evidence="6">
    <location>
        <begin position="57"/>
        <end position="79"/>
    </location>
</feature>
<evidence type="ECO:0000256" key="3">
    <source>
        <dbReference type="ARBA" id="ARBA00022989"/>
    </source>
</evidence>
<feature type="transmembrane region" description="Helical" evidence="6">
    <location>
        <begin position="342"/>
        <end position="361"/>
    </location>
</feature>
<comment type="subcellular location">
    <subcellularLocation>
        <location evidence="1">Membrane</location>
        <topology evidence="1">Multi-pass membrane protein</topology>
    </subcellularLocation>
</comment>
<dbReference type="PANTHER" id="PTHR43471:SF3">
    <property type="entry name" value="ABC TRANSPORTER PERMEASE PROTEIN NATB"/>
    <property type="match status" value="1"/>
</dbReference>
<dbReference type="RefSeq" id="WP_141337103.1">
    <property type="nucleotide sequence ID" value="NZ_JBHMAX010000015.1"/>
</dbReference>